<name>A0A4U9EM98_GIBZA</name>
<sequence>MSAEELEEWNSEECEFRWITTLVTRENHLVQRPYSRFIAGKDLGSRISIGEFVLTTHRNTESNYSPGKRLQKEPDGAIPPLEVADADAHIREAPLGRPTDYKRCQASGL</sequence>
<accession>A0A4U9EM98</accession>
<reference evidence="1" key="1">
    <citation type="submission" date="2019-04" db="EMBL/GenBank/DDBJ databases">
        <authorList>
            <person name="Melise S."/>
            <person name="Noan J."/>
            <person name="Okalmin O."/>
        </authorList>
    </citation>
    <scope>NUCLEOTIDE SEQUENCE</scope>
    <source>
        <strain evidence="1">FN9</strain>
    </source>
</reference>
<protein>
    <submittedName>
        <fullName evidence="1">Uncharacterized protein</fullName>
    </submittedName>
</protein>
<evidence type="ECO:0000313" key="1">
    <source>
        <dbReference type="EMBL" id="VIO57479.1"/>
    </source>
</evidence>
<organism evidence="1">
    <name type="scientific">Gibberella zeae</name>
    <name type="common">Wheat head blight fungus</name>
    <name type="synonym">Fusarium graminearum</name>
    <dbReference type="NCBI Taxonomy" id="5518"/>
    <lineage>
        <taxon>Eukaryota</taxon>
        <taxon>Fungi</taxon>
        <taxon>Dikarya</taxon>
        <taxon>Ascomycota</taxon>
        <taxon>Pezizomycotina</taxon>
        <taxon>Sordariomycetes</taxon>
        <taxon>Hypocreomycetidae</taxon>
        <taxon>Hypocreales</taxon>
        <taxon>Nectriaceae</taxon>
        <taxon>Fusarium</taxon>
    </lineage>
</organism>
<dbReference type="AlphaFoldDB" id="A0A4U9EM98"/>
<dbReference type="EMBL" id="CAAKMV010000129">
    <property type="protein sequence ID" value="VIO57479.1"/>
    <property type="molecule type" value="Genomic_DNA"/>
</dbReference>
<proteinExistence type="predicted"/>
<gene>
    <name evidence="1" type="ORF">FUG_LOCUS251769</name>
</gene>